<evidence type="ECO:0008006" key="3">
    <source>
        <dbReference type="Google" id="ProtNLM"/>
    </source>
</evidence>
<reference evidence="1" key="2">
    <citation type="journal article" date="2022" name="Nat. Biotechnol.">
        <title>Carbon-negative production of acetone and isopropanol by gas fermentation at industrial pilot scale.</title>
        <authorList>
            <person name="Liew F.E."/>
            <person name="Nogle R."/>
            <person name="Abdalla T."/>
            <person name="Rasor B.J."/>
            <person name="Canter C."/>
            <person name="Jensen R.O."/>
            <person name="Wang L."/>
            <person name="Strutz J."/>
            <person name="Chirania P."/>
            <person name="De Tissera S."/>
            <person name="Mueller A.P."/>
            <person name="Ruan Z."/>
            <person name="Gao A."/>
            <person name="Tran L."/>
            <person name="Engle N.L."/>
            <person name="Bromley J.C."/>
            <person name="Daniell J."/>
            <person name="Conrado R."/>
            <person name="Tschaplinski T.J."/>
            <person name="Giannone R.J."/>
            <person name="Hettich R.L."/>
            <person name="Karim A.S."/>
            <person name="Simpson S.D."/>
            <person name="Brown S.D."/>
            <person name="Leang C."/>
            <person name="Jewett M.C."/>
            <person name="Kopke M."/>
        </authorList>
    </citation>
    <scope>NUCLEOTIDE SEQUENCE</scope>
    <source>
        <strain evidence="1">DJ080</strain>
    </source>
</reference>
<dbReference type="Pfam" id="PF21983">
    <property type="entry name" value="NikA-like"/>
    <property type="match status" value="1"/>
</dbReference>
<comment type="caution">
    <text evidence="1">The sequence shown here is derived from an EMBL/GenBank/DDBJ whole genome shotgun (WGS) entry which is preliminary data.</text>
</comment>
<dbReference type="InterPro" id="IPR053842">
    <property type="entry name" value="NikA-like"/>
</dbReference>
<dbReference type="Proteomes" id="UP001193748">
    <property type="component" value="Unassembled WGS sequence"/>
</dbReference>
<protein>
    <recommendedName>
        <fullName evidence="3">Bacterial mobilisation domain-containing protein</fullName>
    </recommendedName>
</protein>
<gene>
    <name evidence="1" type="ORF">B0H41_006221</name>
</gene>
<sequence length="106" mass="12575">MTRTKEKQVKFWTDEKEFQQIKKKIEKSKLSQQDYLLKCALNKEIIIIDDIKELVTELKRIGNNLNQLTRAIHIGELPNIGEVEKMNKDLEIVWNEVVRALRKVNK</sequence>
<dbReference type="AlphaFoldDB" id="A0AAX0BAD5"/>
<dbReference type="RefSeq" id="WP_173706854.1">
    <property type="nucleotide sequence ID" value="NZ_JABSWK010000003.1"/>
</dbReference>
<evidence type="ECO:0000313" key="2">
    <source>
        <dbReference type="Proteomes" id="UP001193748"/>
    </source>
</evidence>
<evidence type="ECO:0000313" key="1">
    <source>
        <dbReference type="EMBL" id="NRT92390.1"/>
    </source>
</evidence>
<reference evidence="1" key="1">
    <citation type="submission" date="2020-05" db="EMBL/GenBank/DDBJ databases">
        <authorList>
            <person name="Brown S."/>
            <person name="Huntemann M."/>
            <person name="Clum A."/>
            <person name="Spunde A."/>
            <person name="Palaniappan K."/>
            <person name="Ritter S."/>
            <person name="Mikhailova N."/>
            <person name="Chen I.-M."/>
            <person name="Stamatis D."/>
            <person name="Reddy T."/>
            <person name="O'Malley R."/>
            <person name="Daum C."/>
            <person name="Shapiro N."/>
            <person name="Ivanova N."/>
            <person name="Kyrpides N."/>
            <person name="Woyke T."/>
        </authorList>
    </citation>
    <scope>NUCLEOTIDE SEQUENCE</scope>
    <source>
        <strain evidence="1">DJ080</strain>
    </source>
</reference>
<dbReference type="EMBL" id="JABSWW010000003">
    <property type="protein sequence ID" value="NRT92390.1"/>
    <property type="molecule type" value="Genomic_DNA"/>
</dbReference>
<organism evidence="1 2">
    <name type="scientific">Clostridium beijerinckii</name>
    <name type="common">Clostridium MP</name>
    <dbReference type="NCBI Taxonomy" id="1520"/>
    <lineage>
        <taxon>Bacteria</taxon>
        <taxon>Bacillati</taxon>
        <taxon>Bacillota</taxon>
        <taxon>Clostridia</taxon>
        <taxon>Eubacteriales</taxon>
        <taxon>Clostridiaceae</taxon>
        <taxon>Clostridium</taxon>
    </lineage>
</organism>
<name>A0AAX0BAD5_CLOBE</name>
<accession>A0AAX0BAD5</accession>
<proteinExistence type="predicted"/>